<dbReference type="GO" id="GO:0005524">
    <property type="term" value="F:ATP binding"/>
    <property type="evidence" value="ECO:0007669"/>
    <property type="project" value="UniProtKB-UniRule"/>
</dbReference>
<dbReference type="InterPro" id="IPR022630">
    <property type="entry name" value="S-AdoMet_synt_C"/>
</dbReference>
<evidence type="ECO:0000256" key="6">
    <source>
        <dbReference type="ARBA" id="ARBA00022741"/>
    </source>
</evidence>
<dbReference type="Pfam" id="PF00438">
    <property type="entry name" value="S-AdoMet_synt_N"/>
    <property type="match status" value="1"/>
</dbReference>
<feature type="region of interest" description="Flexible loop" evidence="10">
    <location>
        <begin position="149"/>
        <end position="159"/>
    </location>
</feature>
<comment type="pathway">
    <text evidence="1 10">Amino-acid biosynthesis; S-adenosyl-L-methionine biosynthesis; S-adenosyl-L-methionine from L-methionine: step 1/1.</text>
</comment>
<dbReference type="FunFam" id="3.30.300.10:FF:000003">
    <property type="entry name" value="S-adenosylmethionine synthase"/>
    <property type="match status" value="1"/>
</dbReference>
<dbReference type="GO" id="GO:0004478">
    <property type="term" value="F:methionine adenosyltransferase activity"/>
    <property type="evidence" value="ECO:0007669"/>
    <property type="project" value="UniProtKB-UniRule"/>
</dbReference>
<dbReference type="Pfam" id="PF02773">
    <property type="entry name" value="S-AdoMet_synt_C"/>
    <property type="match status" value="1"/>
</dbReference>
<comment type="subcellular location">
    <subcellularLocation>
        <location evidence="10 11">Cytoplasm</location>
    </subcellularLocation>
</comment>
<feature type="binding site" evidence="10">
    <location>
        <position position="294"/>
    </location>
    <ligand>
        <name>ATP</name>
        <dbReference type="ChEBI" id="CHEBI:30616"/>
        <note>ligand shared between two neighboring subunits</note>
    </ligand>
</feature>
<dbReference type="PATRIC" id="fig|1291379.3.peg.2704"/>
<feature type="binding site" evidence="10">
    <location>
        <position position="317"/>
    </location>
    <ligand>
        <name>ATP</name>
        <dbReference type="ChEBI" id="CHEBI:30616"/>
        <note>ligand shared between two neighboring subunits</note>
    </ligand>
</feature>
<evidence type="ECO:0000256" key="10">
    <source>
        <dbReference type="HAMAP-Rule" id="MF_00086"/>
    </source>
</evidence>
<comment type="subunit">
    <text evidence="10">Homotetramer; dimer of dimers.</text>
</comment>
<dbReference type="PANTHER" id="PTHR11964">
    <property type="entry name" value="S-ADENOSYLMETHIONINE SYNTHETASE"/>
    <property type="match status" value="1"/>
</dbReference>
<feature type="binding site" description="in other chain" evidence="10">
    <location>
        <begin position="285"/>
        <end position="286"/>
    </location>
    <ligand>
        <name>ATP</name>
        <dbReference type="ChEBI" id="CHEBI:30616"/>
        <note>ligand shared between two neighboring subunits</note>
    </ligand>
</feature>
<reference evidence="16 17" key="1">
    <citation type="journal article" date="2013" name="PLoS ONE">
        <title>Genome-Wide Relatedness of Treponema pedis, from Gingiva and Necrotic Skin Lesions of Pigs, with the Human Oral Pathogen Treponema denticola.</title>
        <authorList>
            <person name="Svartstrom O."/>
            <person name="Mushtaq M."/>
            <person name="Pringle M."/>
            <person name="Segerman B."/>
        </authorList>
    </citation>
    <scope>NUCLEOTIDE SEQUENCE [LARGE SCALE GENOMIC DNA]</scope>
    <source>
        <strain evidence="16">T A4</strain>
    </source>
</reference>
<gene>
    <name evidence="10 16" type="primary">metK</name>
    <name evidence="16" type="ORF">TPE_2729</name>
</gene>
<evidence type="ECO:0000256" key="12">
    <source>
        <dbReference type="RuleBase" id="RU004462"/>
    </source>
</evidence>
<dbReference type="Proteomes" id="UP000015620">
    <property type="component" value="Chromosome"/>
</dbReference>
<dbReference type="Gene3D" id="3.30.300.10">
    <property type="match status" value="3"/>
</dbReference>
<keyword evidence="5 10" id="KW-0479">Metal-binding</keyword>
<feature type="domain" description="S-adenosylmethionine synthetase central" evidence="14">
    <location>
        <begin position="168"/>
        <end position="286"/>
    </location>
</feature>
<evidence type="ECO:0000256" key="4">
    <source>
        <dbReference type="ARBA" id="ARBA00022679"/>
    </source>
</evidence>
<dbReference type="NCBIfam" id="TIGR01034">
    <property type="entry name" value="metK"/>
    <property type="match status" value="1"/>
</dbReference>
<dbReference type="GO" id="GO:0006556">
    <property type="term" value="P:S-adenosylmethionine biosynthetic process"/>
    <property type="evidence" value="ECO:0007669"/>
    <property type="project" value="UniProtKB-UniRule"/>
</dbReference>
<dbReference type="HOGENOM" id="CLU_041802_1_1_12"/>
<feature type="binding site" description="in other chain" evidence="10">
    <location>
        <begin position="300"/>
        <end position="301"/>
    </location>
    <ligand>
        <name>ATP</name>
        <dbReference type="ChEBI" id="CHEBI:30616"/>
        <note>ligand shared between two neighboring subunits</note>
    </ligand>
</feature>
<dbReference type="InterPro" id="IPR002133">
    <property type="entry name" value="S-AdoMet_synthetase"/>
</dbReference>
<dbReference type="Pfam" id="PF02772">
    <property type="entry name" value="S-AdoMet_synt_M"/>
    <property type="match status" value="1"/>
</dbReference>
<evidence type="ECO:0000313" key="17">
    <source>
        <dbReference type="Proteomes" id="UP000015620"/>
    </source>
</evidence>
<keyword evidence="4 10" id="KW-0808">Transferase</keyword>
<dbReference type="InterPro" id="IPR022629">
    <property type="entry name" value="S-AdoMet_synt_central"/>
</dbReference>
<dbReference type="GO" id="GO:0006730">
    <property type="term" value="P:one-carbon metabolic process"/>
    <property type="evidence" value="ECO:0007669"/>
    <property type="project" value="UniProtKB-KW"/>
</dbReference>
<comment type="cofactor">
    <cofactor evidence="10">
        <name>K(+)</name>
        <dbReference type="ChEBI" id="CHEBI:29103"/>
    </cofactor>
    <text evidence="10">Binds 1 potassium ion per subunit.</text>
</comment>
<comment type="similarity">
    <text evidence="2 10 12">Belongs to the AdoMet synthase family.</text>
</comment>
<dbReference type="InterPro" id="IPR022631">
    <property type="entry name" value="ADOMET_SYNTHASE_CS"/>
</dbReference>
<keyword evidence="6 10" id="KW-0547">Nucleotide-binding</keyword>
<dbReference type="PROSITE" id="PS00376">
    <property type="entry name" value="ADOMET_SYNTHASE_1"/>
    <property type="match status" value="1"/>
</dbReference>
<keyword evidence="8 10" id="KW-0460">Magnesium</keyword>
<evidence type="ECO:0000259" key="15">
    <source>
        <dbReference type="Pfam" id="PF02773"/>
    </source>
</evidence>
<protein>
    <recommendedName>
        <fullName evidence="10">S-adenosylmethionine synthase</fullName>
        <shortName evidence="10">AdoMet synthase</shortName>
        <ecNumber evidence="10">2.5.1.6</ecNumber>
    </recommendedName>
    <alternativeName>
        <fullName evidence="10">MAT</fullName>
    </alternativeName>
    <alternativeName>
        <fullName evidence="10">Methionine adenosyltransferase</fullName>
    </alternativeName>
</protein>
<dbReference type="HAMAP" id="MF_00086">
    <property type="entry name" value="S_AdoMet_synth1"/>
    <property type="match status" value="1"/>
</dbReference>
<feature type="domain" description="S-adenosylmethionine synthetase C-terminal" evidence="15">
    <location>
        <begin position="288"/>
        <end position="425"/>
    </location>
</feature>
<comment type="function">
    <text evidence="10">Catalyzes the formation of S-adenosylmethionine (AdoMet) from methionine and ATP. The overall synthetic reaction is composed of two sequential steps, AdoMet formation and the subsequent tripolyphosphate hydrolysis which occurs prior to release of AdoMet from the enzyme.</text>
</comment>
<dbReference type="UniPathway" id="UPA00315">
    <property type="reaction ID" value="UER00080"/>
</dbReference>
<keyword evidence="9 10" id="KW-0630">Potassium</keyword>
<comment type="catalytic activity">
    <reaction evidence="10">
        <text>L-methionine + ATP + H2O = S-adenosyl-L-methionine + phosphate + diphosphate</text>
        <dbReference type="Rhea" id="RHEA:21080"/>
        <dbReference type="ChEBI" id="CHEBI:15377"/>
        <dbReference type="ChEBI" id="CHEBI:30616"/>
        <dbReference type="ChEBI" id="CHEBI:33019"/>
        <dbReference type="ChEBI" id="CHEBI:43474"/>
        <dbReference type="ChEBI" id="CHEBI:57844"/>
        <dbReference type="ChEBI" id="CHEBI:59789"/>
        <dbReference type="EC" id="2.5.1.6"/>
    </reaction>
</comment>
<feature type="binding site" description="in other chain" evidence="10">
    <location>
        <position position="149"/>
    </location>
    <ligand>
        <name>L-methionine</name>
        <dbReference type="ChEBI" id="CHEBI:57844"/>
        <note>ligand shared between two neighboring subunits</note>
    </ligand>
</feature>
<dbReference type="GO" id="GO:0005737">
    <property type="term" value="C:cytoplasm"/>
    <property type="evidence" value="ECO:0007669"/>
    <property type="project" value="UniProtKB-SubCell"/>
</dbReference>
<organism evidence="16 17">
    <name type="scientific">Treponema pedis str. T A4</name>
    <dbReference type="NCBI Taxonomy" id="1291379"/>
    <lineage>
        <taxon>Bacteria</taxon>
        <taxon>Pseudomonadati</taxon>
        <taxon>Spirochaetota</taxon>
        <taxon>Spirochaetia</taxon>
        <taxon>Spirochaetales</taxon>
        <taxon>Treponemataceae</taxon>
        <taxon>Treponema</taxon>
    </lineage>
</organism>
<feature type="domain" description="S-adenosylmethionine synthetase N-terminal" evidence="13">
    <location>
        <begin position="55"/>
        <end position="151"/>
    </location>
</feature>
<name>S6A5A6_9SPIR</name>
<dbReference type="EMBL" id="CP004120">
    <property type="protein sequence ID" value="AGT45201.1"/>
    <property type="molecule type" value="Genomic_DNA"/>
</dbReference>
<feature type="binding site" description="in other chain" evidence="10">
    <location>
        <position position="325"/>
    </location>
    <ligand>
        <name>L-methionine</name>
        <dbReference type="ChEBI" id="CHEBI:57844"/>
        <note>ligand shared between two neighboring subunits</note>
    </ligand>
</feature>
<evidence type="ECO:0000256" key="2">
    <source>
        <dbReference type="ARBA" id="ARBA00009685"/>
    </source>
</evidence>
<proteinExistence type="inferred from homology"/>
<feature type="binding site" evidence="10">
    <location>
        <position position="321"/>
    </location>
    <ligand>
        <name>ATP</name>
        <dbReference type="ChEBI" id="CHEBI:30616"/>
        <note>ligand shared between two neighboring subunits</note>
    </ligand>
</feature>
<evidence type="ECO:0000256" key="3">
    <source>
        <dbReference type="ARBA" id="ARBA00022563"/>
    </source>
</evidence>
<dbReference type="InterPro" id="IPR022628">
    <property type="entry name" value="S-AdoMet_synt_N"/>
</dbReference>
<feature type="binding site" description="in other chain" evidence="10">
    <location>
        <begin position="218"/>
        <end position="220"/>
    </location>
    <ligand>
        <name>ATP</name>
        <dbReference type="ChEBI" id="CHEBI:30616"/>
        <note>ligand shared between two neighboring subunits</note>
    </ligand>
</feature>
<accession>S6A5A6</accession>
<dbReference type="EC" id="2.5.1.6" evidence="10"/>
<feature type="binding site" evidence="10">
    <location>
        <position position="294"/>
    </location>
    <ligand>
        <name>L-methionine</name>
        <dbReference type="ChEBI" id="CHEBI:57844"/>
        <note>ligand shared between two neighboring subunits</note>
    </ligand>
</feature>
<keyword evidence="7 10" id="KW-0067">ATP-binding</keyword>
<evidence type="ECO:0000256" key="5">
    <source>
        <dbReference type="ARBA" id="ARBA00022723"/>
    </source>
</evidence>
<feature type="binding site" description="in other chain" evidence="10">
    <location>
        <position position="106"/>
    </location>
    <ligand>
        <name>L-methionine</name>
        <dbReference type="ChEBI" id="CHEBI:57844"/>
        <note>ligand shared between two neighboring subunits</note>
    </ligand>
</feature>
<evidence type="ECO:0000259" key="13">
    <source>
        <dbReference type="Pfam" id="PF00438"/>
    </source>
</evidence>
<evidence type="ECO:0000256" key="8">
    <source>
        <dbReference type="ARBA" id="ARBA00022842"/>
    </source>
</evidence>
<feature type="binding site" evidence="10">
    <location>
        <position position="67"/>
    </location>
    <ligand>
        <name>Mg(2+)</name>
        <dbReference type="ChEBI" id="CHEBI:18420"/>
    </ligand>
</feature>
<evidence type="ECO:0000256" key="7">
    <source>
        <dbReference type="ARBA" id="ARBA00022840"/>
    </source>
</evidence>
<comment type="cofactor">
    <cofactor evidence="10">
        <name>Mg(2+)</name>
        <dbReference type="ChEBI" id="CHEBI:18420"/>
    </cofactor>
    <text evidence="10">Binds 2 divalent ions per subunit.</text>
</comment>
<feature type="binding site" evidence="10">
    <location>
        <position position="93"/>
    </location>
    <ligand>
        <name>K(+)</name>
        <dbReference type="ChEBI" id="CHEBI:29103"/>
    </ligand>
</feature>
<evidence type="ECO:0000256" key="1">
    <source>
        <dbReference type="ARBA" id="ARBA00005224"/>
    </source>
</evidence>
<evidence type="ECO:0000256" key="11">
    <source>
        <dbReference type="RuleBase" id="RU000542"/>
    </source>
</evidence>
<dbReference type="KEGG" id="tped:TPE_2729"/>
<dbReference type="AlphaFoldDB" id="S6A5A6"/>
<keyword evidence="17" id="KW-1185">Reference proteome</keyword>
<dbReference type="PIRSF" id="PIRSF000497">
    <property type="entry name" value="MAT"/>
    <property type="match status" value="1"/>
</dbReference>
<evidence type="ECO:0000259" key="14">
    <source>
        <dbReference type="Pfam" id="PF02772"/>
    </source>
</evidence>
<keyword evidence="10" id="KW-0963">Cytoplasm</keyword>
<evidence type="ECO:0000313" key="16">
    <source>
        <dbReference type="EMBL" id="AGT45201.1"/>
    </source>
</evidence>
<evidence type="ECO:0000256" key="9">
    <source>
        <dbReference type="ARBA" id="ARBA00022958"/>
    </source>
</evidence>
<feature type="binding site" description="in other chain" evidence="10">
    <location>
        <position position="65"/>
    </location>
    <ligand>
        <name>ATP</name>
        <dbReference type="ChEBI" id="CHEBI:30616"/>
        <note>ligand shared between two neighboring subunits</note>
    </ligand>
</feature>
<dbReference type="GO" id="GO:0000287">
    <property type="term" value="F:magnesium ion binding"/>
    <property type="evidence" value="ECO:0007669"/>
    <property type="project" value="UniProtKB-UniRule"/>
</dbReference>
<dbReference type="InterPro" id="IPR022636">
    <property type="entry name" value="S-AdoMet_synthetase_sfam"/>
</dbReference>
<dbReference type="PROSITE" id="PS00377">
    <property type="entry name" value="ADOMET_SYNTHASE_2"/>
    <property type="match status" value="1"/>
</dbReference>
<dbReference type="CDD" id="cd18079">
    <property type="entry name" value="S-AdoMet_synt"/>
    <property type="match status" value="1"/>
</dbReference>
<sequence>MTRIKSKNSPAAFSGIIFIFTKNLGAIATKTFFKYYIGSTFNDIKEFIMKNNINYFTSESVSEGHPDKLCDQISDAVLDACLKDDKESHVACETYASTALVLVGGEITTSTFVDIQEIARNIAREIGYTNTDFGLDCHSMAVMNMIHSQSPDISQGVDGNGLEEFKGQQGAGDQGMMFGFACNETPELMPAPIMFSHSVLRYAAKLRKEGIIKWLRPDSKTQITVKYEGFKPVKIDTVVLSHQHYPDVEYNELKNTIIEKIIKPVLEPTGLLAPDTKYFINPTGRFVVGGPFGDTGLTGRKIIVDTYGGMGRHGGGAFSGKDPSKVDRSAAYMARYIAKNIVAAKIAERCEVQLAYAIGVPFPVSVRVDTFGTGEVPEEKIEKAVKDNFDMTPAGIIKTLDLKRPIYQATAAYGHFGRPEFSWEKTDKAEALKRSV</sequence>
<dbReference type="STRING" id="1291379.TPE_2729"/>
<keyword evidence="3 10" id="KW-0554">One-carbon metabolism</keyword>
<dbReference type="SUPFAM" id="SSF55973">
    <property type="entry name" value="S-adenosylmethionine synthetase"/>
    <property type="match status" value="3"/>
</dbReference>